<dbReference type="RefSeq" id="WP_080523369.1">
    <property type="nucleotide sequence ID" value="NZ_LPUF01000002.1"/>
</dbReference>
<gene>
    <name evidence="2" type="ORF">AU255_12755</name>
</gene>
<dbReference type="SUPFAM" id="SSF51182">
    <property type="entry name" value="RmlC-like cupins"/>
    <property type="match status" value="1"/>
</dbReference>
<dbReference type="Proteomes" id="UP000191980">
    <property type="component" value="Unassembled WGS sequence"/>
</dbReference>
<sequence length="104" mass="12226">MKNIFADIPGQLPEELFTTLLQHKNLKIERIVSRGHANADDQWYDQEHDEWVLLVQGEAILELAEQRQLIKLQAGDYLLIPTGCKHRVEWTRPEIDNIWLAIHF</sequence>
<protein>
    <recommendedName>
        <fullName evidence="1">Cupin type-2 domain-containing protein</fullName>
    </recommendedName>
</protein>
<proteinExistence type="predicted"/>
<feature type="domain" description="Cupin type-2" evidence="1">
    <location>
        <begin position="45"/>
        <end position="102"/>
    </location>
</feature>
<evidence type="ECO:0000313" key="3">
    <source>
        <dbReference type="Proteomes" id="UP000191980"/>
    </source>
</evidence>
<dbReference type="EMBL" id="LPUF01000002">
    <property type="protein sequence ID" value="OQK15987.1"/>
    <property type="molecule type" value="Genomic_DNA"/>
</dbReference>
<evidence type="ECO:0000259" key="1">
    <source>
        <dbReference type="Pfam" id="PF07883"/>
    </source>
</evidence>
<dbReference type="InterPro" id="IPR013096">
    <property type="entry name" value="Cupin_2"/>
</dbReference>
<reference evidence="2 3" key="1">
    <citation type="submission" date="2015-12" db="EMBL/GenBank/DDBJ databases">
        <authorList>
            <person name="Shamseldin A."/>
            <person name="Moawad H."/>
            <person name="Abd El-Rahim W.M."/>
            <person name="Sadowsky M.J."/>
        </authorList>
    </citation>
    <scope>NUCLEOTIDE SEQUENCE [LARGE SCALE GENOMIC DNA]</scope>
    <source>
        <strain evidence="2 3">WF1</strain>
    </source>
</reference>
<dbReference type="CDD" id="cd06981">
    <property type="entry name" value="cupin_reut_a1446"/>
    <property type="match status" value="1"/>
</dbReference>
<dbReference type="InterPro" id="IPR011051">
    <property type="entry name" value="RmlC_Cupin_sf"/>
</dbReference>
<accession>A0A1V8M348</accession>
<dbReference type="Pfam" id="PF07883">
    <property type="entry name" value="Cupin_2"/>
    <property type="match status" value="1"/>
</dbReference>
<evidence type="ECO:0000313" key="2">
    <source>
        <dbReference type="EMBL" id="OQK15987.1"/>
    </source>
</evidence>
<dbReference type="OrthoDB" id="9798585at2"/>
<keyword evidence="3" id="KW-1185">Reference proteome</keyword>
<dbReference type="InterPro" id="IPR014710">
    <property type="entry name" value="RmlC-like_jellyroll"/>
</dbReference>
<dbReference type="Gene3D" id="2.60.120.10">
    <property type="entry name" value="Jelly Rolls"/>
    <property type="match status" value="1"/>
</dbReference>
<dbReference type="STRING" id="1420851.AU255_12755"/>
<organism evidence="2 3">
    <name type="scientific">Methyloprofundus sedimenti</name>
    <dbReference type="NCBI Taxonomy" id="1420851"/>
    <lineage>
        <taxon>Bacteria</taxon>
        <taxon>Pseudomonadati</taxon>
        <taxon>Pseudomonadota</taxon>
        <taxon>Gammaproteobacteria</taxon>
        <taxon>Methylococcales</taxon>
        <taxon>Methylococcaceae</taxon>
        <taxon>Methyloprofundus</taxon>
    </lineage>
</organism>
<dbReference type="AlphaFoldDB" id="A0A1V8M348"/>
<name>A0A1V8M348_9GAMM</name>
<comment type="caution">
    <text evidence="2">The sequence shown here is derived from an EMBL/GenBank/DDBJ whole genome shotgun (WGS) entry which is preliminary data.</text>
</comment>